<dbReference type="AlphaFoldDB" id="A0A367WNK2"/>
<dbReference type="Pfam" id="PF13450">
    <property type="entry name" value="NAD_binding_8"/>
    <property type="match status" value="1"/>
</dbReference>
<protein>
    <submittedName>
        <fullName evidence="1">Amine oxidase</fullName>
    </submittedName>
</protein>
<dbReference type="Gene3D" id="3.50.50.60">
    <property type="entry name" value="FAD/NAD(P)-binding domain"/>
    <property type="match status" value="1"/>
</dbReference>
<dbReference type="Proteomes" id="UP000252255">
    <property type="component" value="Unassembled WGS sequence"/>
</dbReference>
<evidence type="ECO:0000313" key="1">
    <source>
        <dbReference type="EMBL" id="RCK43045.1"/>
    </source>
</evidence>
<sequence>MASFTSGKLHVIGGGLAGAALATQLAEDGVEVHLYDEGEPFESRWTRGMQTAPESHKTSEPEIFYDPDGLVADYFARWPEIPAKLVRPAHCVMGLKRGRRKPAIITLDQGVSRALIARRLGVLARIYTMIDFWRQRYGNEENRVEAAASFGDFDSDEHAHKPGTYHRDALAVLAEVLFSIPAHKCSSTLLARVLLPKAGAVVARSHEPVFSAIDPIILNDIALPTLRERFLAAGGKIMARTRLGDIDSTSEYATDLLFNDDIQVMINPSDAVVLALHPKPLCNAVPDIGIPPAPARRQTVAYELRRPFAEPLCLFVSDDLVRAIYCHRRHIQVSLNSSFHLPADGTIEQLVDRIWQRCVWLCNQYLNLDLQARAQNVQGAEHPNFSFIDAEAPFPEFTPGHAALRNRLKTPWKNLFLCGDSFPVDSAPGPAALFASVKQVRQQVLAYLKE</sequence>
<dbReference type="EMBL" id="JPWI01000016">
    <property type="protein sequence ID" value="RCK43045.1"/>
    <property type="molecule type" value="Genomic_DNA"/>
</dbReference>
<evidence type="ECO:0000313" key="2">
    <source>
        <dbReference type="Proteomes" id="UP000252255"/>
    </source>
</evidence>
<dbReference type="SUPFAM" id="SSF51905">
    <property type="entry name" value="FAD/NAD(P)-binding domain"/>
    <property type="match status" value="1"/>
</dbReference>
<reference evidence="1 2" key="1">
    <citation type="submission" date="2014-07" db="EMBL/GenBank/DDBJ databases">
        <title>Draft genome sequence of Thalassospira profundimaris PR54-5.</title>
        <authorList>
            <person name="Lai Q."/>
            <person name="Shao Z."/>
        </authorList>
    </citation>
    <scope>NUCLEOTIDE SEQUENCE [LARGE SCALE GENOMIC DNA]</scope>
    <source>
        <strain evidence="1 2">PR54-5</strain>
    </source>
</reference>
<proteinExistence type="predicted"/>
<organism evidence="1 2">
    <name type="scientific">Thalassospira profundimaris</name>
    <dbReference type="NCBI Taxonomy" id="502049"/>
    <lineage>
        <taxon>Bacteria</taxon>
        <taxon>Pseudomonadati</taxon>
        <taxon>Pseudomonadota</taxon>
        <taxon>Alphaproteobacteria</taxon>
        <taxon>Rhodospirillales</taxon>
        <taxon>Thalassospiraceae</taxon>
        <taxon>Thalassospira</taxon>
    </lineage>
</organism>
<comment type="caution">
    <text evidence="1">The sequence shown here is derived from an EMBL/GenBank/DDBJ whole genome shotgun (WGS) entry which is preliminary data.</text>
</comment>
<gene>
    <name evidence="1" type="ORF">TH30_20285</name>
</gene>
<name>A0A367WNK2_9PROT</name>
<dbReference type="OrthoDB" id="7365020at2"/>
<dbReference type="InterPro" id="IPR036188">
    <property type="entry name" value="FAD/NAD-bd_sf"/>
</dbReference>
<accession>A0A367WNK2</accession>
<dbReference type="RefSeq" id="WP_114099798.1">
    <property type="nucleotide sequence ID" value="NZ_JPWI01000016.1"/>
</dbReference>